<evidence type="ECO:0000313" key="3">
    <source>
        <dbReference type="EMBL" id="GLB67781.1"/>
    </source>
</evidence>
<evidence type="ECO:0000313" key="4">
    <source>
        <dbReference type="Proteomes" id="UP001209654"/>
    </source>
</evidence>
<evidence type="ECO:0008006" key="5">
    <source>
        <dbReference type="Google" id="ProtNLM"/>
    </source>
</evidence>
<dbReference type="Proteomes" id="UP001209654">
    <property type="component" value="Unassembled WGS sequence"/>
</dbReference>
<feature type="transmembrane region" description="Helical" evidence="2">
    <location>
        <begin position="121"/>
        <end position="142"/>
    </location>
</feature>
<evidence type="ECO:0000256" key="1">
    <source>
        <dbReference type="SAM" id="MobiDB-lite"/>
    </source>
</evidence>
<dbReference type="EMBL" id="BRVS01000008">
    <property type="protein sequence ID" value="GLB67781.1"/>
    <property type="molecule type" value="Genomic_DNA"/>
</dbReference>
<name>A0ABQ5MUX7_9MICC</name>
<keyword evidence="2" id="KW-0472">Membrane</keyword>
<feature type="compositionally biased region" description="Polar residues" evidence="1">
    <location>
        <begin position="1"/>
        <end position="16"/>
    </location>
</feature>
<comment type="caution">
    <text evidence="3">The sequence shown here is derived from an EMBL/GenBank/DDBJ whole genome shotgun (WGS) entry which is preliminary data.</text>
</comment>
<keyword evidence="2" id="KW-1133">Transmembrane helix</keyword>
<accession>A0ABQ5MUX7</accession>
<dbReference type="RefSeq" id="WP_264795875.1">
    <property type="nucleotide sequence ID" value="NZ_BRVS01000008.1"/>
</dbReference>
<dbReference type="InterPro" id="IPR038468">
    <property type="entry name" value="MmpS_C"/>
</dbReference>
<proteinExistence type="predicted"/>
<keyword evidence="2" id="KW-0812">Transmembrane</keyword>
<protein>
    <recommendedName>
        <fullName evidence="5">DUF4190 domain-containing protein</fullName>
    </recommendedName>
</protein>
<organism evidence="3 4">
    <name type="scientific">Arthrobacter mangrovi</name>
    <dbReference type="NCBI Taxonomy" id="2966350"/>
    <lineage>
        <taxon>Bacteria</taxon>
        <taxon>Bacillati</taxon>
        <taxon>Actinomycetota</taxon>
        <taxon>Actinomycetes</taxon>
        <taxon>Micrococcales</taxon>
        <taxon>Micrococcaceae</taxon>
        <taxon>Arthrobacter</taxon>
    </lineage>
</organism>
<dbReference type="Gene3D" id="2.60.40.2880">
    <property type="entry name" value="MmpS1-5, C-terminal soluble domain"/>
    <property type="match status" value="1"/>
</dbReference>
<evidence type="ECO:0000256" key="2">
    <source>
        <dbReference type="SAM" id="Phobius"/>
    </source>
</evidence>
<keyword evidence="4" id="KW-1185">Reference proteome</keyword>
<feature type="transmembrane region" description="Helical" evidence="2">
    <location>
        <begin position="92"/>
        <end position="109"/>
    </location>
</feature>
<reference evidence="3 4" key="1">
    <citation type="journal article" date="2023" name="Int. J. Syst. Evol. Microbiol.">
        <title>Arthrobacter mangrovi sp. nov., an actinobacterium isolated from the rhizosphere of a mangrove.</title>
        <authorList>
            <person name="Hamada M."/>
            <person name="Saitou S."/>
            <person name="Enomoto N."/>
            <person name="Nanri K."/>
            <person name="Hidaka K."/>
            <person name="Miura T."/>
            <person name="Tamura T."/>
        </authorList>
    </citation>
    <scope>NUCLEOTIDE SEQUENCE [LARGE SCALE GENOMIC DNA]</scope>
    <source>
        <strain evidence="3 4">NBRC 112813</strain>
    </source>
</reference>
<feature type="region of interest" description="Disordered" evidence="1">
    <location>
        <begin position="1"/>
        <end position="45"/>
    </location>
</feature>
<feature type="transmembrane region" description="Helical" evidence="2">
    <location>
        <begin position="68"/>
        <end position="86"/>
    </location>
</feature>
<sequence>MSSQFESPSANPQGTAAQGDGQPQHAAAQPGGVYAQPYSQNAPQGSPYTAYPGQPGFGYGQAPKPKSGLAITALVLGIVAIVFGVIPGIGFISFLLGPLAVIFGIIALVKKQKKGMSITGIVLGALGAVIAGIITALIAVAVSQAVGEHTVQYKVTADGPATVVYSDGLEPVQEEITGDWEQELTFTGLPGAALSVVSEGNVSCEVIMDGESVATDSGAGQAECVSGQAQL</sequence>
<gene>
    <name evidence="3" type="ORF">AHIS1636_22210</name>
</gene>